<accession>A0A1F8G305</accession>
<proteinExistence type="predicted"/>
<evidence type="ECO:0000313" key="2">
    <source>
        <dbReference type="EMBL" id="OGN19168.1"/>
    </source>
</evidence>
<keyword evidence="1" id="KW-1133">Transmembrane helix</keyword>
<keyword evidence="1" id="KW-0472">Membrane</keyword>
<evidence type="ECO:0000256" key="1">
    <source>
        <dbReference type="SAM" id="Phobius"/>
    </source>
</evidence>
<dbReference type="EMBL" id="MGKD01000022">
    <property type="protein sequence ID" value="OGN19168.1"/>
    <property type="molecule type" value="Genomic_DNA"/>
</dbReference>
<keyword evidence="1" id="KW-0812">Transmembrane</keyword>
<organism evidence="2 3">
    <name type="scientific">Candidatus Yanofskybacteria bacterium RIFCSPHIGHO2_12_FULL_45_19b</name>
    <dbReference type="NCBI Taxonomy" id="1802689"/>
    <lineage>
        <taxon>Bacteria</taxon>
        <taxon>Candidatus Yanofskyibacteriota</taxon>
    </lineage>
</organism>
<comment type="caution">
    <text evidence="2">The sequence shown here is derived from an EMBL/GenBank/DDBJ whole genome shotgun (WGS) entry which is preliminary data.</text>
</comment>
<sequence>MFDQLLQEIRSQSESVRRVLMYLCVATSFSLVIFVWFRSTEARVVALLNADDQVVNQFSEGFAIVPKQTVLSTNVTNANPPAQTSNFSFSALRDTFNLMRASIGELFGGGSTSIENNNFQVNNSGLGEGSYLTLPLSPER</sequence>
<name>A0A1F8G305_9BACT</name>
<feature type="transmembrane region" description="Helical" evidence="1">
    <location>
        <begin position="20"/>
        <end position="37"/>
    </location>
</feature>
<gene>
    <name evidence="2" type="ORF">A3F25_01130</name>
</gene>
<protein>
    <submittedName>
        <fullName evidence="2">Uncharacterized protein</fullName>
    </submittedName>
</protein>
<dbReference type="STRING" id="1802689.A3F25_01130"/>
<dbReference type="AlphaFoldDB" id="A0A1F8G305"/>
<evidence type="ECO:0000313" key="3">
    <source>
        <dbReference type="Proteomes" id="UP000177478"/>
    </source>
</evidence>
<reference evidence="2 3" key="1">
    <citation type="journal article" date="2016" name="Nat. Commun.">
        <title>Thousands of microbial genomes shed light on interconnected biogeochemical processes in an aquifer system.</title>
        <authorList>
            <person name="Anantharaman K."/>
            <person name="Brown C.T."/>
            <person name="Hug L.A."/>
            <person name="Sharon I."/>
            <person name="Castelle C.J."/>
            <person name="Probst A.J."/>
            <person name="Thomas B.C."/>
            <person name="Singh A."/>
            <person name="Wilkins M.J."/>
            <person name="Karaoz U."/>
            <person name="Brodie E.L."/>
            <person name="Williams K.H."/>
            <person name="Hubbard S.S."/>
            <person name="Banfield J.F."/>
        </authorList>
    </citation>
    <scope>NUCLEOTIDE SEQUENCE [LARGE SCALE GENOMIC DNA]</scope>
</reference>
<dbReference type="Proteomes" id="UP000177478">
    <property type="component" value="Unassembled WGS sequence"/>
</dbReference>